<evidence type="ECO:0000256" key="1">
    <source>
        <dbReference type="SAM" id="MobiDB-lite"/>
    </source>
</evidence>
<sequence>MPCGAGHHGDAHQTRGRQRGRSVTGSTRGGADILPPISRDRRQARFSGGSVDVCHRGAREETPDGGPSQRGSALKDESAGGSFSHPKNTSPLLPEYNGAQL</sequence>
<evidence type="ECO:0000313" key="2">
    <source>
        <dbReference type="EMBL" id="KAJ8352539.1"/>
    </source>
</evidence>
<dbReference type="Proteomes" id="UP001152622">
    <property type="component" value="Chromosome 8"/>
</dbReference>
<gene>
    <name evidence="2" type="ORF">SKAU_G00240150</name>
</gene>
<name>A0A9Q1IU59_SYNKA</name>
<feature type="compositionally biased region" description="Low complexity" evidence="1">
    <location>
        <begin position="21"/>
        <end position="30"/>
    </location>
</feature>
<comment type="caution">
    <text evidence="2">The sequence shown here is derived from an EMBL/GenBank/DDBJ whole genome shotgun (WGS) entry which is preliminary data.</text>
</comment>
<evidence type="ECO:0000313" key="3">
    <source>
        <dbReference type="Proteomes" id="UP001152622"/>
    </source>
</evidence>
<dbReference type="AlphaFoldDB" id="A0A9Q1IU59"/>
<protein>
    <submittedName>
        <fullName evidence="2">Uncharacterized protein</fullName>
    </submittedName>
</protein>
<accession>A0A9Q1IU59</accession>
<proteinExistence type="predicted"/>
<feature type="compositionally biased region" description="Basic and acidic residues" evidence="1">
    <location>
        <begin position="53"/>
        <end position="62"/>
    </location>
</feature>
<dbReference type="EMBL" id="JAINUF010000008">
    <property type="protein sequence ID" value="KAJ8352539.1"/>
    <property type="molecule type" value="Genomic_DNA"/>
</dbReference>
<organism evidence="2 3">
    <name type="scientific">Synaphobranchus kaupii</name>
    <name type="common">Kaup's arrowtooth eel</name>
    <dbReference type="NCBI Taxonomy" id="118154"/>
    <lineage>
        <taxon>Eukaryota</taxon>
        <taxon>Metazoa</taxon>
        <taxon>Chordata</taxon>
        <taxon>Craniata</taxon>
        <taxon>Vertebrata</taxon>
        <taxon>Euteleostomi</taxon>
        <taxon>Actinopterygii</taxon>
        <taxon>Neopterygii</taxon>
        <taxon>Teleostei</taxon>
        <taxon>Anguilliformes</taxon>
        <taxon>Synaphobranchidae</taxon>
        <taxon>Synaphobranchus</taxon>
    </lineage>
</organism>
<keyword evidence="3" id="KW-1185">Reference proteome</keyword>
<feature type="region of interest" description="Disordered" evidence="1">
    <location>
        <begin position="1"/>
        <end position="101"/>
    </location>
</feature>
<reference evidence="2" key="1">
    <citation type="journal article" date="2023" name="Science">
        <title>Genome structures resolve the early diversification of teleost fishes.</title>
        <authorList>
            <person name="Parey E."/>
            <person name="Louis A."/>
            <person name="Montfort J."/>
            <person name="Bouchez O."/>
            <person name="Roques C."/>
            <person name="Iampietro C."/>
            <person name="Lluch J."/>
            <person name="Castinel A."/>
            <person name="Donnadieu C."/>
            <person name="Desvignes T."/>
            <person name="Floi Bucao C."/>
            <person name="Jouanno E."/>
            <person name="Wen M."/>
            <person name="Mejri S."/>
            <person name="Dirks R."/>
            <person name="Jansen H."/>
            <person name="Henkel C."/>
            <person name="Chen W.J."/>
            <person name="Zahm M."/>
            <person name="Cabau C."/>
            <person name="Klopp C."/>
            <person name="Thompson A.W."/>
            <person name="Robinson-Rechavi M."/>
            <person name="Braasch I."/>
            <person name="Lecointre G."/>
            <person name="Bobe J."/>
            <person name="Postlethwait J.H."/>
            <person name="Berthelot C."/>
            <person name="Roest Crollius H."/>
            <person name="Guiguen Y."/>
        </authorList>
    </citation>
    <scope>NUCLEOTIDE SEQUENCE</scope>
    <source>
        <strain evidence="2">WJC10195</strain>
    </source>
</reference>